<dbReference type="EnsemblMetazoa" id="XM_021346527.2">
    <property type="protein sequence ID" value="XP_021202202.1"/>
    <property type="gene ID" value="LOC110384835"/>
</dbReference>
<dbReference type="InterPro" id="IPR006578">
    <property type="entry name" value="MADF-dom"/>
</dbReference>
<organism evidence="2 3">
    <name type="scientific">Bombyx mori</name>
    <name type="common">Silk moth</name>
    <dbReference type="NCBI Taxonomy" id="7091"/>
    <lineage>
        <taxon>Eukaryota</taxon>
        <taxon>Metazoa</taxon>
        <taxon>Ecdysozoa</taxon>
        <taxon>Arthropoda</taxon>
        <taxon>Hexapoda</taxon>
        <taxon>Insecta</taxon>
        <taxon>Pterygota</taxon>
        <taxon>Neoptera</taxon>
        <taxon>Endopterygota</taxon>
        <taxon>Lepidoptera</taxon>
        <taxon>Glossata</taxon>
        <taxon>Ditrysia</taxon>
        <taxon>Bombycoidea</taxon>
        <taxon>Bombycidae</taxon>
        <taxon>Bombycinae</taxon>
        <taxon>Bombyx</taxon>
    </lineage>
</organism>
<dbReference type="Proteomes" id="UP000005204">
    <property type="component" value="Unassembled WGS sequence"/>
</dbReference>
<dbReference type="Pfam" id="PF10545">
    <property type="entry name" value="MADF_DNA_bdg"/>
    <property type="match status" value="1"/>
</dbReference>
<reference evidence="2" key="2">
    <citation type="submission" date="2022-06" db="UniProtKB">
        <authorList>
            <consortium name="EnsemblMetazoa"/>
        </authorList>
    </citation>
    <scope>IDENTIFICATION</scope>
    <source>
        <strain evidence="2">p50T (Dazao)</strain>
    </source>
</reference>
<evidence type="ECO:0000259" key="1">
    <source>
        <dbReference type="PROSITE" id="PS51029"/>
    </source>
</evidence>
<sequence>MTIAEVNSKSQVSLYKNHNILWDPKRSSHYNKSEREAAWRDIAAASSIEVEDFKKKNTSLLGSFRREKSRTRKSLLAGTGPEDVYKSKWFAFDTFEFFNERNLPQTAADSMLEAFQAQEGSTSNSETSSHIKPTKKIKRKLNNNHSASEALAQIRTQPESSSADHYASFGNYVANELRKYDKITLA</sequence>
<evidence type="ECO:0000313" key="2">
    <source>
        <dbReference type="EnsemblMetazoa" id="XP_021202202.1"/>
    </source>
</evidence>
<feature type="domain" description="MADF" evidence="1">
    <location>
        <begin position="10"/>
        <end position="103"/>
    </location>
</feature>
<reference evidence="3" key="1">
    <citation type="journal article" date="2008" name="Insect Biochem. Mol. Biol.">
        <title>The genome of a lepidopteran model insect, the silkworm Bombyx mori.</title>
        <authorList>
            <consortium name="International Silkworm Genome Consortium"/>
        </authorList>
    </citation>
    <scope>NUCLEOTIDE SEQUENCE [LARGE SCALE GENOMIC DNA]</scope>
    <source>
        <strain evidence="3">p50T</strain>
    </source>
</reference>
<evidence type="ECO:0000313" key="3">
    <source>
        <dbReference type="Proteomes" id="UP000005204"/>
    </source>
</evidence>
<dbReference type="PANTHER" id="PTHR21505">
    <property type="entry name" value="MADF DOMAIN-CONTAINING PROTEIN-RELATED"/>
    <property type="match status" value="1"/>
</dbReference>
<proteinExistence type="predicted"/>
<dbReference type="PROSITE" id="PS51029">
    <property type="entry name" value="MADF"/>
    <property type="match status" value="1"/>
</dbReference>
<dbReference type="AlphaFoldDB" id="A0A8R2DK87"/>
<dbReference type="SMART" id="SM00595">
    <property type="entry name" value="MADF"/>
    <property type="match status" value="1"/>
</dbReference>
<name>A0A8R2DK87_BOMMO</name>
<accession>A0A8R2DK87</accession>
<protein>
    <recommendedName>
        <fullName evidence="1">MADF domain-containing protein</fullName>
    </recommendedName>
</protein>
<dbReference type="PANTHER" id="PTHR21505:SF12">
    <property type="entry name" value="MADF DOMAIN-CONTAINING PROTEIN-RELATED"/>
    <property type="match status" value="1"/>
</dbReference>
<keyword evidence="3" id="KW-1185">Reference proteome</keyword>